<dbReference type="SUPFAM" id="SSF53335">
    <property type="entry name" value="S-adenosyl-L-methionine-dependent methyltransferases"/>
    <property type="match status" value="1"/>
</dbReference>
<dbReference type="AlphaFoldDB" id="A0A5C6DWQ6"/>
<organism evidence="1 2">
    <name type="scientific">Novipirellula artificiosorum</name>
    <dbReference type="NCBI Taxonomy" id="2528016"/>
    <lineage>
        <taxon>Bacteria</taxon>
        <taxon>Pseudomonadati</taxon>
        <taxon>Planctomycetota</taxon>
        <taxon>Planctomycetia</taxon>
        <taxon>Pirellulales</taxon>
        <taxon>Pirellulaceae</taxon>
        <taxon>Novipirellula</taxon>
    </lineage>
</organism>
<comment type="caution">
    <text evidence="1">The sequence shown here is derived from an EMBL/GenBank/DDBJ whole genome shotgun (WGS) entry which is preliminary data.</text>
</comment>
<proteinExistence type="predicted"/>
<name>A0A5C6DWQ6_9BACT</name>
<keyword evidence="2" id="KW-1185">Reference proteome</keyword>
<sequence>MLETISIPRLPLRVDAHTRLIDEANDRVDRFTKNRRPPIDNFVISDFALVGSAIHWIVKERLMCGDAFCEWGSGFGVVAMISSIEGCDACGIEIEPDLIDQARRMADDFKIQVEFAEGSFLPDDRSQLHEILREVDNVDLDSASGYEALGKSIDQFDLVFAFPWPGEQAFFAKVFDEFASNGALLLTYNGINQLQLQRHICSATVN</sequence>
<evidence type="ECO:0000313" key="1">
    <source>
        <dbReference type="EMBL" id="TWU41853.1"/>
    </source>
</evidence>
<evidence type="ECO:0000313" key="2">
    <source>
        <dbReference type="Proteomes" id="UP000319143"/>
    </source>
</evidence>
<dbReference type="Proteomes" id="UP000319143">
    <property type="component" value="Unassembled WGS sequence"/>
</dbReference>
<gene>
    <name evidence="1" type="ORF">Poly41_01450</name>
</gene>
<dbReference type="Gene3D" id="3.40.50.150">
    <property type="entry name" value="Vaccinia Virus protein VP39"/>
    <property type="match status" value="1"/>
</dbReference>
<dbReference type="RefSeq" id="WP_146524014.1">
    <property type="nucleotide sequence ID" value="NZ_SJPV01000001.1"/>
</dbReference>
<dbReference type="OrthoDB" id="283520at2"/>
<evidence type="ECO:0008006" key="3">
    <source>
        <dbReference type="Google" id="ProtNLM"/>
    </source>
</evidence>
<reference evidence="1 2" key="1">
    <citation type="submission" date="2019-02" db="EMBL/GenBank/DDBJ databases">
        <title>Deep-cultivation of Planctomycetes and their phenomic and genomic characterization uncovers novel biology.</title>
        <authorList>
            <person name="Wiegand S."/>
            <person name="Jogler M."/>
            <person name="Boedeker C."/>
            <person name="Pinto D."/>
            <person name="Vollmers J."/>
            <person name="Rivas-Marin E."/>
            <person name="Kohn T."/>
            <person name="Peeters S.H."/>
            <person name="Heuer A."/>
            <person name="Rast P."/>
            <person name="Oberbeckmann S."/>
            <person name="Bunk B."/>
            <person name="Jeske O."/>
            <person name="Meyerdierks A."/>
            <person name="Storesund J.E."/>
            <person name="Kallscheuer N."/>
            <person name="Luecker S."/>
            <person name="Lage O.M."/>
            <person name="Pohl T."/>
            <person name="Merkel B.J."/>
            <person name="Hornburger P."/>
            <person name="Mueller R.-W."/>
            <person name="Bruemmer F."/>
            <person name="Labrenz M."/>
            <person name="Spormann A.M."/>
            <person name="Op Den Camp H."/>
            <person name="Overmann J."/>
            <person name="Amann R."/>
            <person name="Jetten M.S.M."/>
            <person name="Mascher T."/>
            <person name="Medema M.H."/>
            <person name="Devos D.P."/>
            <person name="Kaster A.-K."/>
            <person name="Ovreas L."/>
            <person name="Rohde M."/>
            <person name="Galperin M.Y."/>
            <person name="Jogler C."/>
        </authorList>
    </citation>
    <scope>NUCLEOTIDE SEQUENCE [LARGE SCALE GENOMIC DNA]</scope>
    <source>
        <strain evidence="1 2">Poly41</strain>
    </source>
</reference>
<accession>A0A5C6DWQ6</accession>
<protein>
    <recommendedName>
        <fullName evidence="3">Methyltransferase domain-containing protein</fullName>
    </recommendedName>
</protein>
<dbReference type="InterPro" id="IPR029063">
    <property type="entry name" value="SAM-dependent_MTases_sf"/>
</dbReference>
<dbReference type="EMBL" id="SJPV01000001">
    <property type="protein sequence ID" value="TWU41853.1"/>
    <property type="molecule type" value="Genomic_DNA"/>
</dbReference>